<evidence type="ECO:0000313" key="2">
    <source>
        <dbReference type="EMBL" id="EHR60242.1"/>
    </source>
</evidence>
<dbReference type="Proteomes" id="UP000002791">
    <property type="component" value="Chromosome"/>
</dbReference>
<dbReference type="HOGENOM" id="CLU_116681_1_1_11"/>
<gene>
    <name evidence="2" type="ORF">SaccyDRAFT_1333</name>
</gene>
<evidence type="ECO:0000259" key="1">
    <source>
        <dbReference type="Pfam" id="PF13581"/>
    </source>
</evidence>
<dbReference type="Pfam" id="PF13581">
    <property type="entry name" value="HATPase_c_2"/>
    <property type="match status" value="1"/>
</dbReference>
<dbReference type="AlphaFoldDB" id="H5XDF0"/>
<dbReference type="STRING" id="882082.SaccyDRAFT_1333"/>
<evidence type="ECO:0000313" key="3">
    <source>
        <dbReference type="Proteomes" id="UP000002791"/>
    </source>
</evidence>
<protein>
    <recommendedName>
        <fullName evidence="1">Histidine kinase/HSP90-like ATPase domain-containing protein</fullName>
    </recommendedName>
</protein>
<dbReference type="InterPro" id="IPR036890">
    <property type="entry name" value="HATPase_C_sf"/>
</dbReference>
<name>H5XDF0_9PSEU</name>
<keyword evidence="3" id="KW-1185">Reference proteome</keyword>
<dbReference type="InterPro" id="IPR003594">
    <property type="entry name" value="HATPase_dom"/>
</dbReference>
<proteinExistence type="predicted"/>
<dbReference type="EMBL" id="CM001440">
    <property type="protein sequence ID" value="EHR60242.1"/>
    <property type="molecule type" value="Genomic_DNA"/>
</dbReference>
<organism evidence="2 3">
    <name type="scientific">Saccharomonospora cyanea NA-134</name>
    <dbReference type="NCBI Taxonomy" id="882082"/>
    <lineage>
        <taxon>Bacteria</taxon>
        <taxon>Bacillati</taxon>
        <taxon>Actinomycetota</taxon>
        <taxon>Actinomycetes</taxon>
        <taxon>Pseudonocardiales</taxon>
        <taxon>Pseudonocardiaceae</taxon>
        <taxon>Saccharomonospora</taxon>
    </lineage>
</organism>
<accession>H5XDF0</accession>
<reference evidence="2 3" key="1">
    <citation type="submission" date="2011-11" db="EMBL/GenBank/DDBJ databases">
        <title>The Noncontiguous Finished sequence of Saccharomonospora cyanea NA-134.</title>
        <authorList>
            <consortium name="US DOE Joint Genome Institute"/>
            <person name="Lucas S."/>
            <person name="Han J."/>
            <person name="Lapidus A."/>
            <person name="Cheng J.-F."/>
            <person name="Goodwin L."/>
            <person name="Pitluck S."/>
            <person name="Peters L."/>
            <person name="Ovchinnikova G."/>
            <person name="Lu M."/>
            <person name="Detter J.C."/>
            <person name="Han C."/>
            <person name="Tapia R."/>
            <person name="Land M."/>
            <person name="Hauser L."/>
            <person name="Kyrpides N."/>
            <person name="Ivanova N."/>
            <person name="Pagani I."/>
            <person name="Brambilla E.-M."/>
            <person name="Klenk H.-P."/>
            <person name="Woyke T."/>
        </authorList>
    </citation>
    <scope>NUCLEOTIDE SEQUENCE [LARGE SCALE GENOMIC DNA]</scope>
    <source>
        <strain evidence="2 3">NA-134</strain>
    </source>
</reference>
<dbReference type="RefSeq" id="WP_005454704.1">
    <property type="nucleotide sequence ID" value="NZ_CM001440.1"/>
</dbReference>
<dbReference type="Gene3D" id="3.30.565.10">
    <property type="entry name" value="Histidine kinase-like ATPase, C-terminal domain"/>
    <property type="match status" value="1"/>
</dbReference>
<feature type="domain" description="Histidine kinase/HSP90-like ATPase" evidence="1">
    <location>
        <begin position="22"/>
        <end position="70"/>
    </location>
</feature>
<sequence>MGRRELVDWFGQRCHGPMELRVPADPRHLATVRMMAQGVAEREGFGPDEVTDIVLAVDEACASLVHASVPGALLTCRLSVVFGTLRAEVSATTVSGGVPSKHSLGWQMLGTVTDFLSAWRYDFDPQRDMDRVVHIDFAKQAAHRIAR</sequence>
<dbReference type="eggNOG" id="COG2172">
    <property type="taxonomic scope" value="Bacteria"/>
</dbReference>
<dbReference type="OrthoDB" id="3694612at2"/>